<dbReference type="Proteomes" id="UP000824109">
    <property type="component" value="Unassembled WGS sequence"/>
</dbReference>
<dbReference type="SUPFAM" id="SSF46785">
    <property type="entry name" value="Winged helix' DNA-binding domain"/>
    <property type="match status" value="1"/>
</dbReference>
<gene>
    <name evidence="1" type="ORF">IAA61_10860</name>
</gene>
<dbReference type="InterPro" id="IPR036390">
    <property type="entry name" value="WH_DNA-bd_sf"/>
</dbReference>
<comment type="caution">
    <text evidence="1">The sequence shown here is derived from an EMBL/GenBank/DDBJ whole genome shotgun (WGS) entry which is preliminary data.</text>
</comment>
<dbReference type="AlphaFoldDB" id="A0A9D1MDJ4"/>
<reference evidence="1" key="2">
    <citation type="journal article" date="2021" name="PeerJ">
        <title>Extensive microbial diversity within the chicken gut microbiome revealed by metagenomics and culture.</title>
        <authorList>
            <person name="Gilroy R."/>
            <person name="Ravi A."/>
            <person name="Getino M."/>
            <person name="Pursley I."/>
            <person name="Horton D.L."/>
            <person name="Alikhan N.F."/>
            <person name="Baker D."/>
            <person name="Gharbi K."/>
            <person name="Hall N."/>
            <person name="Watson M."/>
            <person name="Adriaenssens E.M."/>
            <person name="Foster-Nyarko E."/>
            <person name="Jarju S."/>
            <person name="Secka A."/>
            <person name="Antonio M."/>
            <person name="Oren A."/>
            <person name="Chaudhuri R.R."/>
            <person name="La Ragione R."/>
            <person name="Hildebrand F."/>
            <person name="Pallen M.J."/>
        </authorList>
    </citation>
    <scope>NUCLEOTIDE SEQUENCE</scope>
    <source>
        <strain evidence="1">USAMLcec3-3695</strain>
    </source>
</reference>
<dbReference type="PANTHER" id="PTHR33221:SF2">
    <property type="entry name" value="TRANSCRIPTIONAL REGULATOR"/>
    <property type="match status" value="1"/>
</dbReference>
<name>A0A9D1MDJ4_9FIRM</name>
<sequence>MKITKEADYALRIVAMLAKSGQQIEAKVIAEQNGIPYRFTLKILRKIVQAGYLKSFRGVNGGYMLNKTPEEITLRNVIEIIDGDIALNGCLSESGCCVNDGSCVIRRKLQHVQDIVTNELDSITFADIIAEMPE</sequence>
<proteinExistence type="predicted"/>
<reference evidence="1" key="1">
    <citation type="submission" date="2020-10" db="EMBL/GenBank/DDBJ databases">
        <authorList>
            <person name="Gilroy R."/>
        </authorList>
    </citation>
    <scope>NUCLEOTIDE SEQUENCE</scope>
    <source>
        <strain evidence="1">USAMLcec3-3695</strain>
    </source>
</reference>
<dbReference type="InterPro" id="IPR000944">
    <property type="entry name" value="Tscrpt_reg_Rrf2"/>
</dbReference>
<dbReference type="Pfam" id="PF02082">
    <property type="entry name" value="Rrf2"/>
    <property type="match status" value="1"/>
</dbReference>
<dbReference type="NCBIfam" id="TIGR00738">
    <property type="entry name" value="rrf2_super"/>
    <property type="match status" value="1"/>
</dbReference>
<dbReference type="PROSITE" id="PS51197">
    <property type="entry name" value="HTH_RRF2_2"/>
    <property type="match status" value="1"/>
</dbReference>
<dbReference type="GO" id="GO:0005829">
    <property type="term" value="C:cytosol"/>
    <property type="evidence" value="ECO:0007669"/>
    <property type="project" value="TreeGrafter"/>
</dbReference>
<organism evidence="1 2">
    <name type="scientific">Candidatus Ornithomonoglobus merdipullorum</name>
    <dbReference type="NCBI Taxonomy" id="2840895"/>
    <lineage>
        <taxon>Bacteria</taxon>
        <taxon>Bacillati</taxon>
        <taxon>Bacillota</taxon>
        <taxon>Clostridia</taxon>
        <taxon>Candidatus Ornithomonoglobus</taxon>
    </lineage>
</organism>
<dbReference type="Gene3D" id="1.10.10.10">
    <property type="entry name" value="Winged helix-like DNA-binding domain superfamily/Winged helix DNA-binding domain"/>
    <property type="match status" value="1"/>
</dbReference>
<protein>
    <submittedName>
        <fullName evidence="1">Rrf2 family transcriptional regulator</fullName>
    </submittedName>
</protein>
<dbReference type="EMBL" id="DVNB01000109">
    <property type="protein sequence ID" value="HIU58292.1"/>
    <property type="molecule type" value="Genomic_DNA"/>
</dbReference>
<accession>A0A9D1MDJ4</accession>
<dbReference type="GO" id="GO:0003700">
    <property type="term" value="F:DNA-binding transcription factor activity"/>
    <property type="evidence" value="ECO:0007669"/>
    <property type="project" value="TreeGrafter"/>
</dbReference>
<dbReference type="InterPro" id="IPR036388">
    <property type="entry name" value="WH-like_DNA-bd_sf"/>
</dbReference>
<evidence type="ECO:0000313" key="2">
    <source>
        <dbReference type="Proteomes" id="UP000824109"/>
    </source>
</evidence>
<dbReference type="PANTHER" id="PTHR33221">
    <property type="entry name" value="WINGED HELIX-TURN-HELIX TRANSCRIPTIONAL REGULATOR, RRF2 FAMILY"/>
    <property type="match status" value="1"/>
</dbReference>
<evidence type="ECO:0000313" key="1">
    <source>
        <dbReference type="EMBL" id="HIU58292.1"/>
    </source>
</evidence>